<evidence type="ECO:0000313" key="3">
    <source>
        <dbReference type="Proteomes" id="UP001172101"/>
    </source>
</evidence>
<dbReference type="EMBL" id="JAUIRO010000004">
    <property type="protein sequence ID" value="KAK0717785.1"/>
    <property type="molecule type" value="Genomic_DNA"/>
</dbReference>
<keyword evidence="3" id="KW-1185">Reference proteome</keyword>
<dbReference type="RefSeq" id="XP_060296578.1">
    <property type="nucleotide sequence ID" value="XM_060446621.1"/>
</dbReference>
<evidence type="ECO:0000256" key="1">
    <source>
        <dbReference type="SAM" id="Phobius"/>
    </source>
</evidence>
<proteinExistence type="predicted"/>
<accession>A0AA40DW36</accession>
<name>A0AA40DW36_9PEZI</name>
<comment type="caution">
    <text evidence="2">The sequence shown here is derived from an EMBL/GenBank/DDBJ whole genome shotgun (WGS) entry which is preliminary data.</text>
</comment>
<feature type="transmembrane region" description="Helical" evidence="1">
    <location>
        <begin position="50"/>
        <end position="72"/>
    </location>
</feature>
<dbReference type="AlphaFoldDB" id="A0AA40DW36"/>
<evidence type="ECO:0000313" key="2">
    <source>
        <dbReference type="EMBL" id="KAK0717785.1"/>
    </source>
</evidence>
<dbReference type="Proteomes" id="UP001172101">
    <property type="component" value="Unassembled WGS sequence"/>
</dbReference>
<reference evidence="2" key="1">
    <citation type="submission" date="2023-06" db="EMBL/GenBank/DDBJ databases">
        <title>Genome-scale phylogeny and comparative genomics of the fungal order Sordariales.</title>
        <authorList>
            <consortium name="Lawrence Berkeley National Laboratory"/>
            <person name="Hensen N."/>
            <person name="Bonometti L."/>
            <person name="Westerberg I."/>
            <person name="Brannstrom I.O."/>
            <person name="Guillou S."/>
            <person name="Cros-Aarteil S."/>
            <person name="Calhoun S."/>
            <person name="Haridas S."/>
            <person name="Kuo A."/>
            <person name="Mondo S."/>
            <person name="Pangilinan J."/>
            <person name="Riley R."/>
            <person name="LaButti K."/>
            <person name="Andreopoulos B."/>
            <person name="Lipzen A."/>
            <person name="Chen C."/>
            <person name="Yanf M."/>
            <person name="Daum C."/>
            <person name="Ng V."/>
            <person name="Clum A."/>
            <person name="Steindorff A."/>
            <person name="Ohm R."/>
            <person name="Martin F."/>
            <person name="Silar P."/>
            <person name="Natvig D."/>
            <person name="Lalanne C."/>
            <person name="Gautier V."/>
            <person name="Ament-velasquez S.L."/>
            <person name="Kruys A."/>
            <person name="Hutchinson M.I."/>
            <person name="Powell A.J."/>
            <person name="Barry K."/>
            <person name="Miller A.N."/>
            <person name="Grigoriev I.V."/>
            <person name="Debuchy R."/>
            <person name="Gladieux P."/>
            <person name="Thoren M.H."/>
            <person name="Johannesson H."/>
        </authorList>
    </citation>
    <scope>NUCLEOTIDE SEQUENCE</scope>
    <source>
        <strain evidence="2">SMH2392-1A</strain>
    </source>
</reference>
<protein>
    <submittedName>
        <fullName evidence="2">Uncharacterized protein</fullName>
    </submittedName>
</protein>
<organism evidence="2 3">
    <name type="scientific">Lasiosphaeria miniovina</name>
    <dbReference type="NCBI Taxonomy" id="1954250"/>
    <lineage>
        <taxon>Eukaryota</taxon>
        <taxon>Fungi</taxon>
        <taxon>Dikarya</taxon>
        <taxon>Ascomycota</taxon>
        <taxon>Pezizomycotina</taxon>
        <taxon>Sordariomycetes</taxon>
        <taxon>Sordariomycetidae</taxon>
        <taxon>Sordariales</taxon>
        <taxon>Lasiosphaeriaceae</taxon>
        <taxon>Lasiosphaeria</taxon>
    </lineage>
</organism>
<keyword evidence="1" id="KW-0812">Transmembrane</keyword>
<keyword evidence="1" id="KW-1133">Transmembrane helix</keyword>
<dbReference type="GeneID" id="85329891"/>
<feature type="non-terminal residue" evidence="2">
    <location>
        <position position="163"/>
    </location>
</feature>
<gene>
    <name evidence="2" type="ORF">B0T26DRAFT_776735</name>
</gene>
<sequence length="163" mass="17862">MSVMQTRLVMQATGPSTESIRQYIVPPATEAQKQLCRAQRVRVGQGFSNISLLGLLLVAILGVLIILASLALDSVVSRLSQVSKARVARSLRSWNHNYVLQIQRLAYEGQSERKWENIDGEVPVTSDSESLGPLGQGSPVVPPAYVNLSFETKESSAESRRLI</sequence>
<keyword evidence="1" id="KW-0472">Membrane</keyword>